<dbReference type="GO" id="GO:0005886">
    <property type="term" value="C:plasma membrane"/>
    <property type="evidence" value="ECO:0007669"/>
    <property type="project" value="UniProtKB-SubCell"/>
</dbReference>
<feature type="transmembrane region" description="Helical" evidence="8">
    <location>
        <begin position="204"/>
        <end position="222"/>
    </location>
</feature>
<protein>
    <recommendedName>
        <fullName evidence="8">Probable membrane transporter protein</fullName>
    </recommendedName>
</protein>
<feature type="transmembrane region" description="Helical" evidence="8">
    <location>
        <begin position="80"/>
        <end position="99"/>
    </location>
</feature>
<comment type="similarity">
    <text evidence="2 8">Belongs to the 4-toluene sulfonate uptake permease (TSUP) (TC 2.A.102) family.</text>
</comment>
<dbReference type="Pfam" id="PF01925">
    <property type="entry name" value="TauE"/>
    <property type="match status" value="1"/>
</dbReference>
<keyword evidence="7 8" id="KW-0472">Membrane</keyword>
<keyword evidence="3" id="KW-0813">Transport</keyword>
<gene>
    <name evidence="9" type="ORF">MAGMO_0433</name>
</gene>
<dbReference type="PANTHER" id="PTHR30269:SF37">
    <property type="entry name" value="MEMBRANE TRANSPORTER PROTEIN"/>
    <property type="match status" value="1"/>
</dbReference>
<evidence type="ECO:0000256" key="8">
    <source>
        <dbReference type="RuleBase" id="RU363041"/>
    </source>
</evidence>
<dbReference type="EMBL" id="LO017727">
    <property type="protein sequence ID" value="CRH04645.1"/>
    <property type="molecule type" value="Genomic_DNA"/>
</dbReference>
<keyword evidence="4 8" id="KW-1003">Cell membrane</keyword>
<reference evidence="9" key="1">
    <citation type="submission" date="2015-04" db="EMBL/GenBank/DDBJ databases">
        <authorList>
            <person name="Syromyatnikov M.Y."/>
            <person name="Popov V.N."/>
        </authorList>
    </citation>
    <scope>NUCLEOTIDE SEQUENCE</scope>
    <source>
        <strain evidence="9">MO-1</strain>
    </source>
</reference>
<evidence type="ECO:0000256" key="7">
    <source>
        <dbReference type="ARBA" id="ARBA00023136"/>
    </source>
</evidence>
<feature type="transmembrane region" description="Helical" evidence="8">
    <location>
        <begin position="174"/>
        <end position="192"/>
    </location>
</feature>
<evidence type="ECO:0000256" key="6">
    <source>
        <dbReference type="ARBA" id="ARBA00022989"/>
    </source>
</evidence>
<feature type="transmembrane region" description="Helical" evidence="8">
    <location>
        <begin position="138"/>
        <end position="162"/>
    </location>
</feature>
<organism evidence="9">
    <name type="scientific">Magnetococcus massalia (strain MO-1)</name>
    <dbReference type="NCBI Taxonomy" id="451514"/>
    <lineage>
        <taxon>Bacteria</taxon>
        <taxon>Pseudomonadati</taxon>
        <taxon>Pseudomonadota</taxon>
        <taxon>Magnetococcia</taxon>
        <taxon>Magnetococcales</taxon>
        <taxon>Magnetococcaceae</taxon>
        <taxon>Magnetococcus</taxon>
    </lineage>
</organism>
<keyword evidence="5 8" id="KW-0812">Transmembrane</keyword>
<dbReference type="PANTHER" id="PTHR30269">
    <property type="entry name" value="TRANSMEMBRANE PROTEIN YFCA"/>
    <property type="match status" value="1"/>
</dbReference>
<proteinExistence type="inferred from homology"/>
<dbReference type="AlphaFoldDB" id="A0A1S7LCN8"/>
<name>A0A1S7LCN8_MAGMO</name>
<comment type="subcellular location">
    <subcellularLocation>
        <location evidence="1 8">Cell membrane</location>
        <topology evidence="1 8">Multi-pass membrane protein</topology>
    </subcellularLocation>
</comment>
<dbReference type="InterPro" id="IPR002781">
    <property type="entry name" value="TM_pro_TauE-like"/>
</dbReference>
<evidence type="ECO:0000256" key="3">
    <source>
        <dbReference type="ARBA" id="ARBA00022448"/>
    </source>
</evidence>
<keyword evidence="6 8" id="KW-1133">Transmembrane helix</keyword>
<evidence type="ECO:0000256" key="1">
    <source>
        <dbReference type="ARBA" id="ARBA00004651"/>
    </source>
</evidence>
<sequence>MSWLPAMEISLLWMLLAITFAATIHGAFALGFPMVATPLLALMLDVRQAIVLTLVPTLLVNILTIARAGRGLQSLKRHGAIIVGIVPGVLLGTQLLVVVEPNIFRLALAAMILLHLKGDLLQGGSTEWIGQRPHTTGFLAGLIAGTSVGIVNVMVPILILYLTMAGLTTTTMAVLFNFCFLTGKLLQIALLSHHGLFSWQVVKSSLPLTVAAGVGVLIGMAIRNRLDETTFLRMLTAVLWVMMVMLVVQFFFNL</sequence>
<evidence type="ECO:0000313" key="9">
    <source>
        <dbReference type="EMBL" id="CRH04645.1"/>
    </source>
</evidence>
<feature type="transmembrane region" description="Helical" evidence="8">
    <location>
        <begin position="49"/>
        <end position="68"/>
    </location>
</feature>
<feature type="transmembrane region" description="Helical" evidence="8">
    <location>
        <begin position="234"/>
        <end position="252"/>
    </location>
</feature>
<evidence type="ECO:0000256" key="2">
    <source>
        <dbReference type="ARBA" id="ARBA00009142"/>
    </source>
</evidence>
<evidence type="ECO:0000256" key="5">
    <source>
        <dbReference type="ARBA" id="ARBA00022692"/>
    </source>
</evidence>
<accession>A0A1S7LCN8</accession>
<dbReference type="InterPro" id="IPR052017">
    <property type="entry name" value="TSUP"/>
</dbReference>
<evidence type="ECO:0000256" key="4">
    <source>
        <dbReference type="ARBA" id="ARBA00022475"/>
    </source>
</evidence>